<proteinExistence type="predicted"/>
<sequence length="1243" mass="138813">MDSISHSLKRSFTSTSNVAAFASDKLVYDGFFAGYRNSGRPALSPRPEDYSDVFSGFHASRSFSIPVLDLPAAGDDPALLHFCGGPDYAEIFGDSGGEHFAATFEDLIRQSAGGNGSSVEPGSPAQSGSMSDEFDGLAESDKSLRLSDDDGHQSLENSTEQLNAFHNKSSPSNTETLLVGKSQVKNITALRGYTLNHYESPVSWDGEDESCSVSVLDDLDHDACKEYSKSVVDEKQYSTFPANSVHRGSSAPRSDLNLSEKHGNSASKHFLSVSDISLRTKPSRLPPPSRPPPALVLKKGESDRLRSKLNASKNASFSFDVEADVTLSPDGREDGNKNFQPKHERAKESLERKDLMSNCAMTAEEETSKAARARSSIKDEKLLKSLGKETKVSIPFIEEKMSATRGTEDISGSYSNSSIDSCAEGVAWREETEYFEVIQKKVKVSKKDQGLEEERALLEMTSKQQKILKTRLHDPNGFREEVEPNKMAHQCDSHKAVPESIQQFGDSERLQKDLTVTVEVLQEAEGNLSEVVVDAKVKVSPKGMDTEEVFIVDATLIKQNTVCQGGLDDVERAETKERVKLRKEPEGTKIASQEGYENETRKTHGPNGNETITKEAKNYEEHDKKIYRVAGPGNFENQHLTCEDEKDELKYRNVFQQVIDEKEEKMGLKIKITEERSGDASRGRIVEILQTKGHTNLNSDGALEELSGHTEEIEDAERNEHEREVEWDMDNHVIFEENQLKAFDCGRELDGAVAITGSGKHDDEEIVQLKAEPNKSIYEAVSRVESTSVKGKSKGFGKSKNESDGGSIDSATINTLESSLLPKQMADLNIYARGMGIPCVMGDNVSSDFAYGLERKKVVYTEDDGTQFMNKGADISDTFTPYQVMRESTTNGRNVEDASSVLKHNGDTSFSIKNSTHRIERKGYIMKEKLDMKDQKTGERIRRDIELENEHIKRLEEEKERERERAKDRMAVGKADLESRDKSYAEVHERAEKATVDRATAEVRQRAMAGARQRLEKASTETKLRDERAAVERATAEARQRAAEKSMAQKFAAEGHVRVERPVSDRFQTSFRSADMRQNSLASDIRSESTGISNSLRYSYSFPHVGTDGESPQRCKARLERYRRTAERAANALAEKNRRDLLAQREREEMNRVAETLDIEVKRWANGKEGNLRALLSTLQYILGPDSGWQPVPLTEVITSAAVKKAYRKATLCVHPDKLQQRGATIQQKYICEKVFDLLKVRN</sequence>
<dbReference type="PANTHER" id="PTHR23172:SF87">
    <property type="entry name" value="CHAPERONE DNAJ-DOMAIN SUPERFAMILY PROTEIN"/>
    <property type="match status" value="1"/>
</dbReference>
<evidence type="ECO:0000313" key="3">
    <source>
        <dbReference type="EMBL" id="GER47532.1"/>
    </source>
</evidence>
<protein>
    <submittedName>
        <fullName evidence="3">Chaperone DnaJ-domain superfamily protein</fullName>
    </submittedName>
</protein>
<dbReference type="GO" id="GO:0005737">
    <property type="term" value="C:cytoplasm"/>
    <property type="evidence" value="ECO:0007669"/>
    <property type="project" value="TreeGrafter"/>
</dbReference>
<feature type="compositionally biased region" description="Pro residues" evidence="2">
    <location>
        <begin position="284"/>
        <end position="294"/>
    </location>
</feature>
<feature type="region of interest" description="Disordered" evidence="2">
    <location>
        <begin position="278"/>
        <end position="302"/>
    </location>
</feature>
<dbReference type="EMBL" id="BKCP01007959">
    <property type="protein sequence ID" value="GER47532.1"/>
    <property type="molecule type" value="Genomic_DNA"/>
</dbReference>
<accession>A0A5A7QRJ2</accession>
<dbReference type="PANTHER" id="PTHR23172">
    <property type="entry name" value="AUXILIN/CYCLIN G-ASSOCIATED KINASE-RELATED"/>
    <property type="match status" value="1"/>
</dbReference>
<feature type="coiled-coil region" evidence="1">
    <location>
        <begin position="1116"/>
        <end position="1151"/>
    </location>
</feature>
<comment type="caution">
    <text evidence="3">The sequence shown here is derived from an EMBL/GenBank/DDBJ whole genome shotgun (WGS) entry which is preliminary data.</text>
</comment>
<reference evidence="4" key="1">
    <citation type="journal article" date="2019" name="Curr. Biol.">
        <title>Genome Sequence of Striga asiatica Provides Insight into the Evolution of Plant Parasitism.</title>
        <authorList>
            <person name="Yoshida S."/>
            <person name="Kim S."/>
            <person name="Wafula E.K."/>
            <person name="Tanskanen J."/>
            <person name="Kim Y.M."/>
            <person name="Honaas L."/>
            <person name="Yang Z."/>
            <person name="Spallek T."/>
            <person name="Conn C.E."/>
            <person name="Ichihashi Y."/>
            <person name="Cheong K."/>
            <person name="Cui S."/>
            <person name="Der J.P."/>
            <person name="Gundlach H."/>
            <person name="Jiao Y."/>
            <person name="Hori C."/>
            <person name="Ishida J.K."/>
            <person name="Kasahara H."/>
            <person name="Kiba T."/>
            <person name="Kim M.S."/>
            <person name="Koo N."/>
            <person name="Laohavisit A."/>
            <person name="Lee Y.H."/>
            <person name="Lumba S."/>
            <person name="McCourt P."/>
            <person name="Mortimer J.C."/>
            <person name="Mutuku J.M."/>
            <person name="Nomura T."/>
            <person name="Sasaki-Sekimoto Y."/>
            <person name="Seto Y."/>
            <person name="Wang Y."/>
            <person name="Wakatake T."/>
            <person name="Sakakibara H."/>
            <person name="Demura T."/>
            <person name="Yamaguchi S."/>
            <person name="Yoneyama K."/>
            <person name="Manabe R.I."/>
            <person name="Nelson D.C."/>
            <person name="Schulman A.H."/>
            <person name="Timko M.P."/>
            <person name="dePamphilis C.W."/>
            <person name="Choi D."/>
            <person name="Shirasu K."/>
        </authorList>
    </citation>
    <scope>NUCLEOTIDE SEQUENCE [LARGE SCALE GENOMIC DNA]</scope>
    <source>
        <strain evidence="4">cv. UVA1</strain>
    </source>
</reference>
<dbReference type="GO" id="GO:0072318">
    <property type="term" value="P:clathrin coat disassembly"/>
    <property type="evidence" value="ECO:0007669"/>
    <property type="project" value="TreeGrafter"/>
</dbReference>
<dbReference type="Proteomes" id="UP000325081">
    <property type="component" value="Unassembled WGS sequence"/>
</dbReference>
<feature type="compositionally biased region" description="Basic and acidic residues" evidence="2">
    <location>
        <begin position="1013"/>
        <end position="1028"/>
    </location>
</feature>
<evidence type="ECO:0000256" key="2">
    <source>
        <dbReference type="SAM" id="MobiDB-lite"/>
    </source>
</evidence>
<feature type="region of interest" description="Disordered" evidence="2">
    <location>
        <begin position="965"/>
        <end position="1028"/>
    </location>
</feature>
<name>A0A5A7QRJ2_STRAF</name>
<feature type="region of interest" description="Disordered" evidence="2">
    <location>
        <begin position="240"/>
        <end position="264"/>
    </location>
</feature>
<evidence type="ECO:0000256" key="1">
    <source>
        <dbReference type="SAM" id="Coils"/>
    </source>
</evidence>
<feature type="compositionally biased region" description="Basic and acidic residues" evidence="2">
    <location>
        <begin position="330"/>
        <end position="350"/>
    </location>
</feature>
<feature type="compositionally biased region" description="Basic and acidic residues" evidence="2">
    <location>
        <begin position="965"/>
        <end position="1005"/>
    </location>
</feature>
<feature type="region of interest" description="Disordered" evidence="2">
    <location>
        <begin position="789"/>
        <end position="808"/>
    </location>
</feature>
<dbReference type="GO" id="GO:0030276">
    <property type="term" value="F:clathrin binding"/>
    <property type="evidence" value="ECO:0007669"/>
    <property type="project" value="TreeGrafter"/>
</dbReference>
<dbReference type="InterPro" id="IPR036869">
    <property type="entry name" value="J_dom_sf"/>
</dbReference>
<feature type="region of interest" description="Disordered" evidence="2">
    <location>
        <begin position="326"/>
        <end position="350"/>
    </location>
</feature>
<dbReference type="AlphaFoldDB" id="A0A5A7QRJ2"/>
<dbReference type="SUPFAM" id="SSF46565">
    <property type="entry name" value="Chaperone J-domain"/>
    <property type="match status" value="1"/>
</dbReference>
<feature type="region of interest" description="Disordered" evidence="2">
    <location>
        <begin position="111"/>
        <end position="136"/>
    </location>
</feature>
<evidence type="ECO:0000313" key="4">
    <source>
        <dbReference type="Proteomes" id="UP000325081"/>
    </source>
</evidence>
<organism evidence="3 4">
    <name type="scientific">Striga asiatica</name>
    <name type="common">Asiatic witchweed</name>
    <name type="synonym">Buchnera asiatica</name>
    <dbReference type="NCBI Taxonomy" id="4170"/>
    <lineage>
        <taxon>Eukaryota</taxon>
        <taxon>Viridiplantae</taxon>
        <taxon>Streptophyta</taxon>
        <taxon>Embryophyta</taxon>
        <taxon>Tracheophyta</taxon>
        <taxon>Spermatophyta</taxon>
        <taxon>Magnoliopsida</taxon>
        <taxon>eudicotyledons</taxon>
        <taxon>Gunneridae</taxon>
        <taxon>Pentapetalae</taxon>
        <taxon>asterids</taxon>
        <taxon>lamiids</taxon>
        <taxon>Lamiales</taxon>
        <taxon>Orobanchaceae</taxon>
        <taxon>Buchnereae</taxon>
        <taxon>Striga</taxon>
    </lineage>
</organism>
<dbReference type="GO" id="GO:0031982">
    <property type="term" value="C:vesicle"/>
    <property type="evidence" value="ECO:0007669"/>
    <property type="project" value="TreeGrafter"/>
</dbReference>
<dbReference type="OrthoDB" id="1717591at2759"/>
<keyword evidence="1" id="KW-0175">Coiled coil</keyword>
<gene>
    <name evidence="3" type="ORF">STAS_24638</name>
</gene>
<keyword evidence="4" id="KW-1185">Reference proteome</keyword>
<dbReference type="Gene3D" id="1.10.287.110">
    <property type="entry name" value="DnaJ domain"/>
    <property type="match status" value="1"/>
</dbReference>
<feature type="compositionally biased region" description="Polar residues" evidence="2">
    <location>
        <begin position="117"/>
        <end position="130"/>
    </location>
</feature>
<dbReference type="GO" id="GO:0072583">
    <property type="term" value="P:clathrin-dependent endocytosis"/>
    <property type="evidence" value="ECO:0007669"/>
    <property type="project" value="TreeGrafter"/>
</dbReference>